<dbReference type="EMBL" id="DMVW01000175">
    <property type="protein sequence ID" value="HAR53810.1"/>
    <property type="molecule type" value="Genomic_DNA"/>
</dbReference>
<protein>
    <submittedName>
        <fullName evidence="1">DUF3775 domain-containing protein</fullName>
    </submittedName>
</protein>
<dbReference type="InterPro" id="IPR022254">
    <property type="entry name" value="DUF3775"/>
</dbReference>
<accession>A0A348WGZ8</accession>
<comment type="caution">
    <text evidence="1">The sequence shown here is derived from an EMBL/GenBank/DDBJ whole genome shotgun (WGS) entry which is preliminary data.</text>
</comment>
<organism evidence="1 2">
    <name type="scientific">Roseovarius nubinhibens</name>
    <dbReference type="NCBI Taxonomy" id="314263"/>
    <lineage>
        <taxon>Bacteria</taxon>
        <taxon>Pseudomonadati</taxon>
        <taxon>Pseudomonadota</taxon>
        <taxon>Alphaproteobacteria</taxon>
        <taxon>Rhodobacterales</taxon>
        <taxon>Roseobacteraceae</taxon>
        <taxon>Roseovarius</taxon>
    </lineage>
</organism>
<dbReference type="Proteomes" id="UP000264719">
    <property type="component" value="Unassembled WGS sequence"/>
</dbReference>
<gene>
    <name evidence="1" type="ORF">DCS45_18315</name>
</gene>
<evidence type="ECO:0000313" key="2">
    <source>
        <dbReference type="Proteomes" id="UP000264719"/>
    </source>
</evidence>
<dbReference type="Pfam" id="PF12616">
    <property type="entry name" value="DUF3775"/>
    <property type="match status" value="1"/>
</dbReference>
<proteinExistence type="predicted"/>
<dbReference type="RefSeq" id="WP_009813227.1">
    <property type="nucleotide sequence ID" value="NZ_CAXAXR010000001.1"/>
</dbReference>
<evidence type="ECO:0000313" key="1">
    <source>
        <dbReference type="EMBL" id="HAR53810.1"/>
    </source>
</evidence>
<reference evidence="1 2" key="1">
    <citation type="journal article" date="2018" name="Nat. Biotechnol.">
        <title>A standardized bacterial taxonomy based on genome phylogeny substantially revises the tree of life.</title>
        <authorList>
            <person name="Parks D.H."/>
            <person name="Chuvochina M."/>
            <person name="Waite D.W."/>
            <person name="Rinke C."/>
            <person name="Skarshewski A."/>
            <person name="Chaumeil P.A."/>
            <person name="Hugenholtz P."/>
        </authorList>
    </citation>
    <scope>NUCLEOTIDE SEQUENCE [LARGE SCALE GENOMIC DNA]</scope>
    <source>
        <strain evidence="1">UBA9169</strain>
    </source>
</reference>
<dbReference type="AlphaFoldDB" id="A0A348WGZ8"/>
<name>A0A348WGZ8_9RHOB</name>
<sequence length="107" mass="11845">MLEISNAKIAQVVLMVREGRRAAPELRGLFERMTEEEVLSLVVVMWIGRGSFQTDEIPEAVEEALGRDAPLIDYLMGTPHLSDHLENGADALGVRLTEDEDDLIRGG</sequence>